<evidence type="ECO:0000313" key="1">
    <source>
        <dbReference type="EMBL" id="KAJ0191736.1"/>
    </source>
</evidence>
<keyword evidence="2" id="KW-1185">Reference proteome</keyword>
<dbReference type="PANTHER" id="PTHR47718:SF12">
    <property type="entry name" value="PROTEIN FAR1-RELATED SEQUENCE"/>
    <property type="match status" value="1"/>
</dbReference>
<name>A0A9R1WXT0_LACSA</name>
<dbReference type="AlphaFoldDB" id="A0A9R1WXT0"/>
<evidence type="ECO:0008006" key="3">
    <source>
        <dbReference type="Google" id="ProtNLM"/>
    </source>
</evidence>
<sequence>MGILCKHAFTIMMRRGVKEIPERCILKRWRKDVISRNYHYSSHQSDLGDHENVKLVNNSYYKEKKKLDLFVEKQKILLKGTDSDYTSVGLKSKTDGEVVCKLMSVSVPIPEEINIHVRQVQNNKGSKIKKRIPSAGEIAYVNSKKEHKMCLGCGEQVSHNLRTCSVTIAIAQSTQDI</sequence>
<reference evidence="1 2" key="1">
    <citation type="journal article" date="2017" name="Nat. Commun.">
        <title>Genome assembly with in vitro proximity ligation data and whole-genome triplication in lettuce.</title>
        <authorList>
            <person name="Reyes-Chin-Wo S."/>
            <person name="Wang Z."/>
            <person name="Yang X."/>
            <person name="Kozik A."/>
            <person name="Arikit S."/>
            <person name="Song C."/>
            <person name="Xia L."/>
            <person name="Froenicke L."/>
            <person name="Lavelle D.O."/>
            <person name="Truco M.J."/>
            <person name="Xia R."/>
            <person name="Zhu S."/>
            <person name="Xu C."/>
            <person name="Xu H."/>
            <person name="Xu X."/>
            <person name="Cox K."/>
            <person name="Korf I."/>
            <person name="Meyers B.C."/>
            <person name="Michelmore R.W."/>
        </authorList>
    </citation>
    <scope>NUCLEOTIDE SEQUENCE [LARGE SCALE GENOMIC DNA]</scope>
    <source>
        <strain evidence="2">cv. Salinas</strain>
        <tissue evidence="1">Seedlings</tissue>
    </source>
</reference>
<gene>
    <name evidence="1" type="ORF">LSAT_V11C800439320</name>
</gene>
<dbReference type="PANTHER" id="PTHR47718">
    <property type="entry name" value="OS01G0519700 PROTEIN"/>
    <property type="match status" value="1"/>
</dbReference>
<organism evidence="1 2">
    <name type="scientific">Lactuca sativa</name>
    <name type="common">Garden lettuce</name>
    <dbReference type="NCBI Taxonomy" id="4236"/>
    <lineage>
        <taxon>Eukaryota</taxon>
        <taxon>Viridiplantae</taxon>
        <taxon>Streptophyta</taxon>
        <taxon>Embryophyta</taxon>
        <taxon>Tracheophyta</taxon>
        <taxon>Spermatophyta</taxon>
        <taxon>Magnoliopsida</taxon>
        <taxon>eudicotyledons</taxon>
        <taxon>Gunneridae</taxon>
        <taxon>Pentapetalae</taxon>
        <taxon>asterids</taxon>
        <taxon>campanulids</taxon>
        <taxon>Asterales</taxon>
        <taxon>Asteraceae</taxon>
        <taxon>Cichorioideae</taxon>
        <taxon>Cichorieae</taxon>
        <taxon>Lactucinae</taxon>
        <taxon>Lactuca</taxon>
    </lineage>
</organism>
<comment type="caution">
    <text evidence="1">The sequence shown here is derived from an EMBL/GenBank/DDBJ whole genome shotgun (WGS) entry which is preliminary data.</text>
</comment>
<proteinExistence type="predicted"/>
<protein>
    <recommendedName>
        <fullName evidence="3">Protein FAR1-RELATED SEQUENCE</fullName>
    </recommendedName>
</protein>
<dbReference type="Proteomes" id="UP000235145">
    <property type="component" value="Unassembled WGS sequence"/>
</dbReference>
<evidence type="ECO:0000313" key="2">
    <source>
        <dbReference type="Proteomes" id="UP000235145"/>
    </source>
</evidence>
<accession>A0A9R1WXT0</accession>
<dbReference type="EMBL" id="NBSK02000008">
    <property type="protein sequence ID" value="KAJ0191736.1"/>
    <property type="molecule type" value="Genomic_DNA"/>
</dbReference>